<gene>
    <name evidence="2" type="ORF">M409DRAFT_18435</name>
</gene>
<dbReference type="OrthoDB" id="3741461at2759"/>
<reference evidence="2" key="1">
    <citation type="journal article" date="2020" name="Stud. Mycol.">
        <title>101 Dothideomycetes genomes: a test case for predicting lifestyles and emergence of pathogens.</title>
        <authorList>
            <person name="Haridas S."/>
            <person name="Albert R."/>
            <person name="Binder M."/>
            <person name="Bloem J."/>
            <person name="Labutti K."/>
            <person name="Salamov A."/>
            <person name="Andreopoulos B."/>
            <person name="Baker S."/>
            <person name="Barry K."/>
            <person name="Bills G."/>
            <person name="Bluhm B."/>
            <person name="Cannon C."/>
            <person name="Castanera R."/>
            <person name="Culley D."/>
            <person name="Daum C."/>
            <person name="Ezra D."/>
            <person name="Gonzalez J."/>
            <person name="Henrissat B."/>
            <person name="Kuo A."/>
            <person name="Liang C."/>
            <person name="Lipzen A."/>
            <person name="Lutzoni F."/>
            <person name="Magnuson J."/>
            <person name="Mondo S."/>
            <person name="Nolan M."/>
            <person name="Ohm R."/>
            <person name="Pangilinan J."/>
            <person name="Park H.-J."/>
            <person name="Ramirez L."/>
            <person name="Alfaro M."/>
            <person name="Sun H."/>
            <person name="Tritt A."/>
            <person name="Yoshinaga Y."/>
            <person name="Zwiers L.-H."/>
            <person name="Turgeon B."/>
            <person name="Goodwin S."/>
            <person name="Spatafora J."/>
            <person name="Crous P."/>
            <person name="Grigoriev I."/>
        </authorList>
    </citation>
    <scope>NUCLEOTIDE SEQUENCE</scope>
    <source>
        <strain evidence="2">ATCC 36951</strain>
    </source>
</reference>
<feature type="compositionally biased region" description="Polar residues" evidence="1">
    <location>
        <begin position="57"/>
        <end position="67"/>
    </location>
</feature>
<accession>A0A6A6CW33</accession>
<evidence type="ECO:0000313" key="3">
    <source>
        <dbReference type="Proteomes" id="UP000799537"/>
    </source>
</evidence>
<keyword evidence="3" id="KW-1185">Reference proteome</keyword>
<name>A0A6A6CW33_ZASCE</name>
<sequence length="168" mass="18888">MILVAGPALLKNMYYGKFWTTQARFFGVQGLADINMIERSLFGLSVGESNEGRLKWSTSGSLQSSGTKETESGHFEGVAPASLPEKDEEGKYLFTVIDTYSLEATAFYADRPPTVVLVCGRANGMQRAVLCSYDWTTQTFTREVVLRMKTIVLNRMFRVDQCRVAFRR</sequence>
<proteinExistence type="predicted"/>
<dbReference type="GeneID" id="54557766"/>
<evidence type="ECO:0000313" key="2">
    <source>
        <dbReference type="EMBL" id="KAF2171321.1"/>
    </source>
</evidence>
<organism evidence="2 3">
    <name type="scientific">Zasmidium cellare ATCC 36951</name>
    <dbReference type="NCBI Taxonomy" id="1080233"/>
    <lineage>
        <taxon>Eukaryota</taxon>
        <taxon>Fungi</taxon>
        <taxon>Dikarya</taxon>
        <taxon>Ascomycota</taxon>
        <taxon>Pezizomycotina</taxon>
        <taxon>Dothideomycetes</taxon>
        <taxon>Dothideomycetidae</taxon>
        <taxon>Mycosphaerellales</taxon>
        <taxon>Mycosphaerellaceae</taxon>
        <taxon>Zasmidium</taxon>
    </lineage>
</organism>
<evidence type="ECO:0000256" key="1">
    <source>
        <dbReference type="SAM" id="MobiDB-lite"/>
    </source>
</evidence>
<dbReference type="AlphaFoldDB" id="A0A6A6CW33"/>
<dbReference type="RefSeq" id="XP_033672210.1">
    <property type="nucleotide sequence ID" value="XM_033804494.1"/>
</dbReference>
<protein>
    <submittedName>
        <fullName evidence="2">Uncharacterized protein</fullName>
    </submittedName>
</protein>
<feature type="region of interest" description="Disordered" evidence="1">
    <location>
        <begin position="57"/>
        <end position="81"/>
    </location>
</feature>
<dbReference type="Proteomes" id="UP000799537">
    <property type="component" value="Unassembled WGS sequence"/>
</dbReference>
<dbReference type="EMBL" id="ML993583">
    <property type="protein sequence ID" value="KAF2171321.1"/>
    <property type="molecule type" value="Genomic_DNA"/>
</dbReference>